<gene>
    <name evidence="1" type="ORF">SAMN02745166_02861</name>
</gene>
<dbReference type="EMBL" id="FUYE01000009">
    <property type="protein sequence ID" value="SKA99192.1"/>
    <property type="molecule type" value="Genomic_DNA"/>
</dbReference>
<dbReference type="AlphaFoldDB" id="A0A1T4YBI5"/>
<sequence length="41" mass="4292">MECAGDGIPMETDLFGQLVSTNDFDSHLSVISVDSCLISGS</sequence>
<reference evidence="2" key="1">
    <citation type="submission" date="2017-02" db="EMBL/GenBank/DDBJ databases">
        <authorList>
            <person name="Varghese N."/>
            <person name="Submissions S."/>
        </authorList>
    </citation>
    <scope>NUCLEOTIDE SEQUENCE [LARGE SCALE GENOMIC DNA]</scope>
    <source>
        <strain evidence="2">ATCC 700200</strain>
    </source>
</reference>
<proteinExistence type="predicted"/>
<accession>A0A1T4YBI5</accession>
<dbReference type="STRING" id="48467.SAMN02745166_02861"/>
<name>A0A1T4YBI5_9BACT</name>
<evidence type="ECO:0000313" key="2">
    <source>
        <dbReference type="Proteomes" id="UP000190774"/>
    </source>
</evidence>
<dbReference type="Proteomes" id="UP000190774">
    <property type="component" value="Unassembled WGS sequence"/>
</dbReference>
<protein>
    <submittedName>
        <fullName evidence="1">Uncharacterized protein</fullName>
    </submittedName>
</protein>
<organism evidence="1 2">
    <name type="scientific">Prosthecobacter debontii</name>
    <dbReference type="NCBI Taxonomy" id="48467"/>
    <lineage>
        <taxon>Bacteria</taxon>
        <taxon>Pseudomonadati</taxon>
        <taxon>Verrucomicrobiota</taxon>
        <taxon>Verrucomicrobiia</taxon>
        <taxon>Verrucomicrobiales</taxon>
        <taxon>Verrucomicrobiaceae</taxon>
        <taxon>Prosthecobacter</taxon>
    </lineage>
</organism>
<evidence type="ECO:0000313" key="1">
    <source>
        <dbReference type="EMBL" id="SKA99192.1"/>
    </source>
</evidence>
<keyword evidence="2" id="KW-1185">Reference proteome</keyword>